<comment type="subcellular location">
    <subcellularLocation>
        <location evidence="1">Nucleus</location>
    </subcellularLocation>
</comment>
<organism evidence="10 11">
    <name type="scientific">Mytilus coruscus</name>
    <name type="common">Sea mussel</name>
    <dbReference type="NCBI Taxonomy" id="42192"/>
    <lineage>
        <taxon>Eukaryota</taxon>
        <taxon>Metazoa</taxon>
        <taxon>Spiralia</taxon>
        <taxon>Lophotrochozoa</taxon>
        <taxon>Mollusca</taxon>
        <taxon>Bivalvia</taxon>
        <taxon>Autobranchia</taxon>
        <taxon>Pteriomorphia</taxon>
        <taxon>Mytilida</taxon>
        <taxon>Mytiloidea</taxon>
        <taxon>Mytilidae</taxon>
        <taxon>Mytilinae</taxon>
        <taxon>Mytilus</taxon>
    </lineage>
</organism>
<dbReference type="OrthoDB" id="412109at2759"/>
<dbReference type="SMART" id="SM00248">
    <property type="entry name" value="ANK"/>
    <property type="match status" value="2"/>
</dbReference>
<evidence type="ECO:0000256" key="1">
    <source>
        <dbReference type="ARBA" id="ARBA00004123"/>
    </source>
</evidence>
<keyword evidence="5" id="KW-0040">ANK repeat</keyword>
<evidence type="ECO:0000313" key="10">
    <source>
        <dbReference type="EMBL" id="CAC5391917.1"/>
    </source>
</evidence>
<dbReference type="PANTHER" id="PTHR15263:SF1">
    <property type="entry name" value="NF-KAPPA-B INHIBITOR-LIKE PROTEIN 1"/>
    <property type="match status" value="1"/>
</dbReference>
<keyword evidence="3" id="KW-0597">Phosphoprotein</keyword>
<sequence length="355" mass="42707">MGKDVTEKLKKYIKEDRPSKFKSYVRKRRIDVCEIRLDKEQSLLHYSCKYGQDIIFRYLIKKDIDFLLQDSNGNTALHLALKCALKSTANTVYTSIILPLIEKCPDLLEVDNEDGISCRNLLDKLVKKKQHHEHKDQPMFYKSEEENEADDWQDKLADELRNEHDDFTGRYHSDKDEDSYAEGYDEWADRLRHEYHMKHRYSRHHPKKHKETASSSQSKEQNDNKEKLEDIREKMRQKYEENQKRDRENRFLLKSNNYLKNITALGLMSHEGEIKFNDVPWPFNSDVKEIKNVMFQSALCAGEKYKKRLREEQVRWHPDKFQQKYGKQLHEKDKHKIMERVKEISQELNRLNDLL</sequence>
<keyword evidence="4" id="KW-0677">Repeat</keyword>
<evidence type="ECO:0000256" key="6">
    <source>
        <dbReference type="ARBA" id="ARBA00023242"/>
    </source>
</evidence>
<dbReference type="Pfam" id="PF12796">
    <property type="entry name" value="Ank_2"/>
    <property type="match status" value="1"/>
</dbReference>
<dbReference type="EMBL" id="CACVKT020004868">
    <property type="protein sequence ID" value="CAC5391917.1"/>
    <property type="molecule type" value="Genomic_DNA"/>
</dbReference>
<proteinExistence type="predicted"/>
<feature type="region of interest" description="Disordered" evidence="9">
    <location>
        <begin position="199"/>
        <end position="228"/>
    </location>
</feature>
<dbReference type="InterPro" id="IPR038753">
    <property type="entry name" value="NFKBIL1"/>
</dbReference>
<dbReference type="SUPFAM" id="SSF48403">
    <property type="entry name" value="Ankyrin repeat"/>
    <property type="match status" value="1"/>
</dbReference>
<dbReference type="InterPro" id="IPR036770">
    <property type="entry name" value="Ankyrin_rpt-contain_sf"/>
</dbReference>
<keyword evidence="6" id="KW-0539">Nucleus</keyword>
<dbReference type="InterPro" id="IPR002110">
    <property type="entry name" value="Ankyrin_rpt"/>
</dbReference>
<reference evidence="10 11" key="1">
    <citation type="submission" date="2020-06" db="EMBL/GenBank/DDBJ databases">
        <authorList>
            <person name="Li R."/>
            <person name="Bekaert M."/>
        </authorList>
    </citation>
    <scope>NUCLEOTIDE SEQUENCE [LARGE SCALE GENOMIC DNA]</scope>
    <source>
        <strain evidence="11">wild</strain>
    </source>
</reference>
<evidence type="ECO:0000256" key="3">
    <source>
        <dbReference type="ARBA" id="ARBA00022553"/>
    </source>
</evidence>
<evidence type="ECO:0000256" key="7">
    <source>
        <dbReference type="ARBA" id="ARBA00030621"/>
    </source>
</evidence>
<gene>
    <name evidence="10" type="ORF">MCOR_26893</name>
</gene>
<dbReference type="GO" id="GO:0005634">
    <property type="term" value="C:nucleus"/>
    <property type="evidence" value="ECO:0007669"/>
    <property type="project" value="UniProtKB-SubCell"/>
</dbReference>
<dbReference type="AlphaFoldDB" id="A0A6J8CAR6"/>
<name>A0A6J8CAR6_MYTCO</name>
<dbReference type="Proteomes" id="UP000507470">
    <property type="component" value="Unassembled WGS sequence"/>
</dbReference>
<dbReference type="PANTHER" id="PTHR15263">
    <property type="entry name" value="I-KAPPA-B-LIKE PROTEIN IKBL"/>
    <property type="match status" value="1"/>
</dbReference>
<feature type="compositionally biased region" description="Basic residues" evidence="9">
    <location>
        <begin position="199"/>
        <end position="210"/>
    </location>
</feature>
<evidence type="ECO:0000313" key="11">
    <source>
        <dbReference type="Proteomes" id="UP000507470"/>
    </source>
</evidence>
<dbReference type="GO" id="GO:0043124">
    <property type="term" value="P:negative regulation of canonical NF-kappaB signal transduction"/>
    <property type="evidence" value="ECO:0007669"/>
    <property type="project" value="InterPro"/>
</dbReference>
<evidence type="ECO:0000256" key="5">
    <source>
        <dbReference type="ARBA" id="ARBA00023043"/>
    </source>
</evidence>
<evidence type="ECO:0000256" key="8">
    <source>
        <dbReference type="ARBA" id="ARBA00030802"/>
    </source>
</evidence>
<evidence type="ECO:0000256" key="9">
    <source>
        <dbReference type="SAM" id="MobiDB-lite"/>
    </source>
</evidence>
<evidence type="ECO:0000256" key="2">
    <source>
        <dbReference type="ARBA" id="ARBA00014259"/>
    </source>
</evidence>
<keyword evidence="11" id="KW-1185">Reference proteome</keyword>
<evidence type="ECO:0000256" key="4">
    <source>
        <dbReference type="ARBA" id="ARBA00022737"/>
    </source>
</evidence>
<dbReference type="Gene3D" id="1.25.40.20">
    <property type="entry name" value="Ankyrin repeat-containing domain"/>
    <property type="match status" value="1"/>
</dbReference>
<accession>A0A6J8CAR6</accession>
<protein>
    <recommendedName>
        <fullName evidence="2">NF-kappa-B inhibitor-like protein 1</fullName>
    </recommendedName>
    <alternativeName>
        <fullName evidence="7">Inhibitor of kappa B-like protein</fullName>
    </alternativeName>
    <alternativeName>
        <fullName evidence="8">Nuclear factor of kappa light polypeptide gene enhancer in B-cells inhibitor-like 1</fullName>
    </alternativeName>
</protein>